<keyword evidence="8" id="KW-1185">Reference proteome</keyword>
<evidence type="ECO:0000259" key="6">
    <source>
        <dbReference type="SMART" id="SM00752"/>
    </source>
</evidence>
<accession>A0A5S4V580</accession>
<name>A0A5S4V580_9MICO</name>
<comment type="subcellular location">
    <subcellularLocation>
        <location evidence="1">Endomembrane system</location>
        <topology evidence="1">Multi-pass membrane protein</topology>
    </subcellularLocation>
</comment>
<proteinExistence type="predicted"/>
<reference evidence="7 8" key="1">
    <citation type="submission" date="2019-08" db="EMBL/GenBank/DDBJ databases">
        <authorList>
            <person name="Hu J."/>
        </authorList>
    </citation>
    <scope>NUCLEOTIDE SEQUENCE [LARGE SCALE GENOMIC DNA]</scope>
    <source>
        <strain evidence="7 8">NEAU-184</strain>
    </source>
</reference>
<evidence type="ECO:0000313" key="8">
    <source>
        <dbReference type="Proteomes" id="UP000325243"/>
    </source>
</evidence>
<evidence type="ECO:0000256" key="1">
    <source>
        <dbReference type="ARBA" id="ARBA00004127"/>
    </source>
</evidence>
<dbReference type="RefSeq" id="WP_148732659.1">
    <property type="nucleotide sequence ID" value="NZ_VSSB01000001.1"/>
</dbReference>
<organism evidence="7 8">
    <name type="scientific">Agromyces mariniharenae</name>
    <dbReference type="NCBI Taxonomy" id="2604423"/>
    <lineage>
        <taxon>Bacteria</taxon>
        <taxon>Bacillati</taxon>
        <taxon>Actinomycetota</taxon>
        <taxon>Actinomycetes</taxon>
        <taxon>Micrococcales</taxon>
        <taxon>Microbacteriaceae</taxon>
        <taxon>Agromyces</taxon>
    </lineage>
</organism>
<dbReference type="SMART" id="SM00752">
    <property type="entry name" value="HTTM"/>
    <property type="match status" value="1"/>
</dbReference>
<evidence type="ECO:0000256" key="3">
    <source>
        <dbReference type="ARBA" id="ARBA00022989"/>
    </source>
</evidence>
<keyword evidence="4 5" id="KW-0472">Membrane</keyword>
<feature type="transmembrane region" description="Helical" evidence="5">
    <location>
        <begin position="208"/>
        <end position="224"/>
    </location>
</feature>
<keyword evidence="2 5" id="KW-0812">Transmembrane</keyword>
<keyword evidence="3 5" id="KW-1133">Transmembrane helix</keyword>
<feature type="transmembrane region" description="Helical" evidence="5">
    <location>
        <begin position="147"/>
        <end position="175"/>
    </location>
</feature>
<gene>
    <name evidence="7" type="ORF">FYC51_05700</name>
</gene>
<dbReference type="Pfam" id="PF05090">
    <property type="entry name" value="HTTM"/>
    <property type="match status" value="1"/>
</dbReference>
<comment type="caution">
    <text evidence="7">The sequence shown here is derived from an EMBL/GenBank/DDBJ whole genome shotgun (WGS) entry which is preliminary data.</text>
</comment>
<dbReference type="AlphaFoldDB" id="A0A5S4V580"/>
<feature type="transmembrane region" description="Helical" evidence="5">
    <location>
        <begin position="181"/>
        <end position="201"/>
    </location>
</feature>
<dbReference type="GO" id="GO:0012505">
    <property type="term" value="C:endomembrane system"/>
    <property type="evidence" value="ECO:0007669"/>
    <property type="project" value="UniProtKB-SubCell"/>
</dbReference>
<dbReference type="Proteomes" id="UP000325243">
    <property type="component" value="Unassembled WGS sequence"/>
</dbReference>
<feature type="domain" description="HTTM-like" evidence="6">
    <location>
        <begin position="5"/>
        <end position="250"/>
    </location>
</feature>
<evidence type="ECO:0000313" key="7">
    <source>
        <dbReference type="EMBL" id="TYL53189.1"/>
    </source>
</evidence>
<dbReference type="InterPro" id="IPR011020">
    <property type="entry name" value="HTTM-like"/>
</dbReference>
<feature type="transmembrane region" description="Helical" evidence="5">
    <location>
        <begin position="58"/>
        <end position="77"/>
    </location>
</feature>
<evidence type="ECO:0000256" key="5">
    <source>
        <dbReference type="SAM" id="Phobius"/>
    </source>
</evidence>
<protein>
    <recommendedName>
        <fullName evidence="6">HTTM-like domain-containing protein</fullName>
    </recommendedName>
</protein>
<evidence type="ECO:0000256" key="4">
    <source>
        <dbReference type="ARBA" id="ARBA00023136"/>
    </source>
</evidence>
<feature type="transmembrane region" description="Helical" evidence="5">
    <location>
        <begin position="230"/>
        <end position="247"/>
    </location>
</feature>
<sequence>MRLIEIRTDPRPVAIARIGVGIATMLNAVEAWDILQRIAGGRLATPVIAGAPVPSDPLLTVLLVLSFGAALAVTVGWRTEAAAITSVACSVAFLVWDQQTYSSHRLLGTLIMSYLIFARSGTAWSIRPVSGRPAVRWWPQLLMMTQLSVCYLFSALSKMSFVFLSGIPLAQWVWIELPQQFFTLAALGTVVVELVIAVGLWFRSTRRVAVVLGLGLHISIVTLMDHDNVALFAFALTCVSLYPLFLFRPAFRVTSRADVMSTQKKEVDA</sequence>
<dbReference type="EMBL" id="VSSB01000001">
    <property type="protein sequence ID" value="TYL53189.1"/>
    <property type="molecule type" value="Genomic_DNA"/>
</dbReference>
<evidence type="ECO:0000256" key="2">
    <source>
        <dbReference type="ARBA" id="ARBA00022692"/>
    </source>
</evidence>
<dbReference type="InterPro" id="IPR053934">
    <property type="entry name" value="HTTM_dom"/>
</dbReference>